<accession>A0A328P0Q0</accession>
<dbReference type="Proteomes" id="UP000248926">
    <property type="component" value="Unassembled WGS sequence"/>
</dbReference>
<dbReference type="OrthoDB" id="9816242at2"/>
<gene>
    <name evidence="8" type="ORF">CA260_17125</name>
</gene>
<keyword evidence="3 6" id="KW-1133">Transmembrane helix</keyword>
<feature type="compositionally biased region" description="Polar residues" evidence="5">
    <location>
        <begin position="294"/>
        <end position="311"/>
    </location>
</feature>
<keyword evidence="4 6" id="KW-0472">Membrane</keyword>
<comment type="subcellular location">
    <subcellularLocation>
        <location evidence="1">Membrane</location>
        <topology evidence="1">Single-pass membrane protein</topology>
    </subcellularLocation>
</comment>
<evidence type="ECO:0000256" key="5">
    <source>
        <dbReference type="SAM" id="MobiDB-lite"/>
    </source>
</evidence>
<dbReference type="RefSeq" id="WP_111984223.1">
    <property type="nucleotide sequence ID" value="NZ_NFZS01000004.1"/>
</dbReference>
<evidence type="ECO:0000313" key="9">
    <source>
        <dbReference type="Proteomes" id="UP000248926"/>
    </source>
</evidence>
<comment type="caution">
    <text evidence="8">The sequence shown here is derived from an EMBL/GenBank/DDBJ whole genome shotgun (WGS) entry which is preliminary data.</text>
</comment>
<evidence type="ECO:0000256" key="1">
    <source>
        <dbReference type="ARBA" id="ARBA00004167"/>
    </source>
</evidence>
<dbReference type="Gene3D" id="3.10.450.230">
    <property type="entry name" value="VirB8 protein"/>
    <property type="match status" value="1"/>
</dbReference>
<proteinExistence type="predicted"/>
<keyword evidence="9" id="KW-1185">Reference proteome</keyword>
<organism evidence="8 9">
    <name type="scientific">Dyella jiangningensis</name>
    <dbReference type="NCBI Taxonomy" id="1379159"/>
    <lineage>
        <taxon>Bacteria</taxon>
        <taxon>Pseudomonadati</taxon>
        <taxon>Pseudomonadota</taxon>
        <taxon>Gammaproteobacteria</taxon>
        <taxon>Lysobacterales</taxon>
        <taxon>Rhodanobacteraceae</taxon>
        <taxon>Dyella</taxon>
    </lineage>
</organism>
<evidence type="ECO:0000256" key="3">
    <source>
        <dbReference type="ARBA" id="ARBA00022989"/>
    </source>
</evidence>
<reference evidence="8 9" key="1">
    <citation type="journal article" date="2018" name="Genet. Mol. Biol.">
        <title>The genome sequence of Dyella jiangningensis FCAV SCS01 from a lignocellulose-decomposing microbial consortium metagenome reveals potential for biotechnological applications.</title>
        <authorList>
            <person name="Desiderato J.G."/>
            <person name="Alvarenga D.O."/>
            <person name="Constancio M.T.L."/>
            <person name="Alves L.M.C."/>
            <person name="Varani A.M."/>
        </authorList>
    </citation>
    <scope>NUCLEOTIDE SEQUENCE [LARGE SCALE GENOMIC DNA]</scope>
    <source>
        <strain evidence="8 9">FCAV SCS01</strain>
    </source>
</reference>
<dbReference type="Pfam" id="PF04335">
    <property type="entry name" value="VirB8"/>
    <property type="match status" value="1"/>
</dbReference>
<feature type="domain" description="Bacterial virulence protein VirB8" evidence="7">
    <location>
        <begin position="19"/>
        <end position="236"/>
    </location>
</feature>
<dbReference type="InterPro" id="IPR032710">
    <property type="entry name" value="NTF2-like_dom_sf"/>
</dbReference>
<dbReference type="InterPro" id="IPR007430">
    <property type="entry name" value="VirB8"/>
</dbReference>
<dbReference type="CDD" id="cd16424">
    <property type="entry name" value="VirB8"/>
    <property type="match status" value="1"/>
</dbReference>
<feature type="region of interest" description="Disordered" evidence="5">
    <location>
        <begin position="239"/>
        <end position="311"/>
    </location>
</feature>
<dbReference type="EMBL" id="NFZS01000004">
    <property type="protein sequence ID" value="RAO75760.1"/>
    <property type="molecule type" value="Genomic_DNA"/>
</dbReference>
<evidence type="ECO:0000256" key="4">
    <source>
        <dbReference type="ARBA" id="ARBA00023136"/>
    </source>
</evidence>
<feature type="compositionally biased region" description="Polar residues" evidence="5">
    <location>
        <begin position="255"/>
        <end position="264"/>
    </location>
</feature>
<dbReference type="AlphaFoldDB" id="A0A328P0Q0"/>
<sequence length="311" mass="34028">MLKKKTAAKVDEAVAKSVNFEITVADLARRSERRAWWVAFSAIGMSLILAGGYFYMLPLKEKVPFVVMADAYTGTSTVARLNDDFLNKRITTSEAINRSNVAHFVLARESYDSAMINLRDWTTVLTMSSTGVASAYTSLYAPRNDASPYKVYGRTRAIRVKILSIVLLGGGPNSPPKGATVRFQRSLYDKQTGATMPMDSKIATLSFAYKTNLRMDEQYRIENPLGFQVTEYRVDSDYATTPPEEVPAVRDDAGMNQQGNSMPASGSGPGEALQRGAVPPPPAMPENHQGRAMPQQTPAATPWSSPNGARE</sequence>
<feature type="transmembrane region" description="Helical" evidence="6">
    <location>
        <begin position="35"/>
        <end position="56"/>
    </location>
</feature>
<evidence type="ECO:0000256" key="6">
    <source>
        <dbReference type="SAM" id="Phobius"/>
    </source>
</evidence>
<keyword evidence="2 6" id="KW-0812">Transmembrane</keyword>
<protein>
    <submittedName>
        <fullName evidence="8">Conjugative transfer protein</fullName>
    </submittedName>
</protein>
<name>A0A328P0Q0_9GAMM</name>
<dbReference type="GO" id="GO:0016020">
    <property type="term" value="C:membrane"/>
    <property type="evidence" value="ECO:0007669"/>
    <property type="project" value="UniProtKB-SubCell"/>
</dbReference>
<evidence type="ECO:0000313" key="8">
    <source>
        <dbReference type="EMBL" id="RAO75760.1"/>
    </source>
</evidence>
<evidence type="ECO:0000259" key="7">
    <source>
        <dbReference type="Pfam" id="PF04335"/>
    </source>
</evidence>
<evidence type="ECO:0000256" key="2">
    <source>
        <dbReference type="ARBA" id="ARBA00022692"/>
    </source>
</evidence>
<dbReference type="SUPFAM" id="SSF54427">
    <property type="entry name" value="NTF2-like"/>
    <property type="match status" value="1"/>
</dbReference>